<keyword evidence="2" id="KW-1185">Reference proteome</keyword>
<dbReference type="SUPFAM" id="SSF81901">
    <property type="entry name" value="HCP-like"/>
    <property type="match status" value="1"/>
</dbReference>
<dbReference type="InterPro" id="IPR011990">
    <property type="entry name" value="TPR-like_helical_dom_sf"/>
</dbReference>
<evidence type="ECO:0000313" key="2">
    <source>
        <dbReference type="Proteomes" id="UP000094385"/>
    </source>
</evidence>
<dbReference type="Proteomes" id="UP000094385">
    <property type="component" value="Unassembled WGS sequence"/>
</dbReference>
<dbReference type="EMBL" id="KV454294">
    <property type="protein sequence ID" value="ODQ73096.1"/>
    <property type="molecule type" value="Genomic_DNA"/>
</dbReference>
<organism evidence="1 2">
    <name type="scientific">Lipomyces starkeyi NRRL Y-11557</name>
    <dbReference type="NCBI Taxonomy" id="675824"/>
    <lineage>
        <taxon>Eukaryota</taxon>
        <taxon>Fungi</taxon>
        <taxon>Dikarya</taxon>
        <taxon>Ascomycota</taxon>
        <taxon>Saccharomycotina</taxon>
        <taxon>Lipomycetes</taxon>
        <taxon>Lipomycetales</taxon>
        <taxon>Lipomycetaceae</taxon>
        <taxon>Lipomyces</taxon>
    </lineage>
</organism>
<gene>
    <name evidence="1" type="ORF">LIPSTDRAFT_284671</name>
</gene>
<accession>A0A1E3Q5X9</accession>
<name>A0A1E3Q5X9_LIPST</name>
<protein>
    <recommendedName>
        <fullName evidence="3">MalT-like TPR region domain-containing protein</fullName>
    </recommendedName>
</protein>
<dbReference type="OrthoDB" id="10050400at2759"/>
<sequence>MDVDDNNVFDIPPMKFPGKNDQWISAVAHLFTRCADNLMILNQSMKALDLYKKSLAIYSGLDKHVSLAYTGIAQIYTNKGDLKVAEKYRKLAVIAACEKLTLAKFDVQDGEYGLRVVDDLAVARIDSDPTDTFVDAATELGLIYVQNHECAKALRIFLSLVRLIAEKRESILTHKEKYPHYTPQLADEARLKYYISETLWALGLSHEALEWTEMAYDEAVMYYMRDNSSVEVARTAMQNLAKIYKHFGREDDAKEAALQASRINLDPAKNEFHWVIGHRL</sequence>
<dbReference type="Gene3D" id="1.25.40.10">
    <property type="entry name" value="Tetratricopeptide repeat domain"/>
    <property type="match status" value="2"/>
</dbReference>
<proteinExistence type="predicted"/>
<evidence type="ECO:0008006" key="3">
    <source>
        <dbReference type="Google" id="ProtNLM"/>
    </source>
</evidence>
<evidence type="ECO:0000313" key="1">
    <source>
        <dbReference type="EMBL" id="ODQ73096.1"/>
    </source>
</evidence>
<reference evidence="1 2" key="1">
    <citation type="journal article" date="2016" name="Proc. Natl. Acad. Sci. U.S.A.">
        <title>Comparative genomics of biotechnologically important yeasts.</title>
        <authorList>
            <person name="Riley R."/>
            <person name="Haridas S."/>
            <person name="Wolfe K.H."/>
            <person name="Lopes M.R."/>
            <person name="Hittinger C.T."/>
            <person name="Goeker M."/>
            <person name="Salamov A.A."/>
            <person name="Wisecaver J.H."/>
            <person name="Long T.M."/>
            <person name="Calvey C.H."/>
            <person name="Aerts A.L."/>
            <person name="Barry K.W."/>
            <person name="Choi C."/>
            <person name="Clum A."/>
            <person name="Coughlan A.Y."/>
            <person name="Deshpande S."/>
            <person name="Douglass A.P."/>
            <person name="Hanson S.J."/>
            <person name="Klenk H.-P."/>
            <person name="LaButti K.M."/>
            <person name="Lapidus A."/>
            <person name="Lindquist E.A."/>
            <person name="Lipzen A.M."/>
            <person name="Meier-Kolthoff J.P."/>
            <person name="Ohm R.A."/>
            <person name="Otillar R.P."/>
            <person name="Pangilinan J.L."/>
            <person name="Peng Y."/>
            <person name="Rokas A."/>
            <person name="Rosa C.A."/>
            <person name="Scheuner C."/>
            <person name="Sibirny A.A."/>
            <person name="Slot J.C."/>
            <person name="Stielow J.B."/>
            <person name="Sun H."/>
            <person name="Kurtzman C.P."/>
            <person name="Blackwell M."/>
            <person name="Grigoriev I.V."/>
            <person name="Jeffries T.W."/>
        </authorList>
    </citation>
    <scope>NUCLEOTIDE SEQUENCE [LARGE SCALE GENOMIC DNA]</scope>
    <source>
        <strain evidence="1 2">NRRL Y-11557</strain>
    </source>
</reference>
<dbReference type="AlphaFoldDB" id="A0A1E3Q5X9"/>